<organism evidence="8 9">
    <name type="scientific">Fibroporia radiculosa</name>
    <dbReference type="NCBI Taxonomy" id="599839"/>
    <lineage>
        <taxon>Eukaryota</taxon>
        <taxon>Fungi</taxon>
        <taxon>Dikarya</taxon>
        <taxon>Basidiomycota</taxon>
        <taxon>Agaricomycotina</taxon>
        <taxon>Agaricomycetes</taxon>
        <taxon>Polyporales</taxon>
        <taxon>Fibroporiaceae</taxon>
        <taxon>Fibroporia</taxon>
    </lineage>
</organism>
<evidence type="ECO:0000256" key="5">
    <source>
        <dbReference type="ARBA" id="ARBA00023136"/>
    </source>
</evidence>
<gene>
    <name evidence="8" type="ORF">FIBRA_07656</name>
</gene>
<dbReference type="FunCoup" id="J4I131">
    <property type="interactions" value="33"/>
</dbReference>
<dbReference type="AlphaFoldDB" id="J4I131"/>
<dbReference type="STRING" id="599839.J4I131"/>
<dbReference type="HOGENOM" id="CLU_012893_1_2_1"/>
<evidence type="ECO:0008006" key="10">
    <source>
        <dbReference type="Google" id="ProtNLM"/>
    </source>
</evidence>
<dbReference type="Proteomes" id="UP000006352">
    <property type="component" value="Unassembled WGS sequence"/>
</dbReference>
<dbReference type="GO" id="GO:1990961">
    <property type="term" value="P:xenobiotic detoxification by transmembrane export across the plasma membrane"/>
    <property type="evidence" value="ECO:0007669"/>
    <property type="project" value="InterPro"/>
</dbReference>
<comment type="subcellular location">
    <subcellularLocation>
        <location evidence="1">Membrane</location>
        <topology evidence="1">Multi-pass membrane protein</topology>
    </subcellularLocation>
</comment>
<proteinExistence type="inferred from homology"/>
<reference evidence="8 9" key="1">
    <citation type="journal article" date="2012" name="Appl. Environ. Microbiol.">
        <title>Short-read sequencing for genomic analysis of the brown rot fungus Fibroporia radiculosa.</title>
        <authorList>
            <person name="Tang J.D."/>
            <person name="Perkins A.D."/>
            <person name="Sonstegard T.S."/>
            <person name="Schroeder S.G."/>
            <person name="Burgess S.C."/>
            <person name="Diehl S.V."/>
        </authorList>
    </citation>
    <scope>NUCLEOTIDE SEQUENCE [LARGE SCALE GENOMIC DNA]</scope>
    <source>
        <strain evidence="8 9">TFFH 294</strain>
    </source>
</reference>
<dbReference type="RefSeq" id="XP_012184720.1">
    <property type="nucleotide sequence ID" value="XM_012329330.1"/>
</dbReference>
<dbReference type="InterPro" id="IPR002528">
    <property type="entry name" value="MATE_fam"/>
</dbReference>
<dbReference type="Pfam" id="PF01554">
    <property type="entry name" value="MatE"/>
    <property type="match status" value="2"/>
</dbReference>
<evidence type="ECO:0000256" key="3">
    <source>
        <dbReference type="ARBA" id="ARBA00022692"/>
    </source>
</evidence>
<feature type="region of interest" description="Disordered" evidence="6">
    <location>
        <begin position="1"/>
        <end position="64"/>
    </location>
</feature>
<dbReference type="CDD" id="cd13132">
    <property type="entry name" value="MATE_eukaryotic"/>
    <property type="match status" value="1"/>
</dbReference>
<dbReference type="NCBIfam" id="TIGR00797">
    <property type="entry name" value="matE"/>
    <property type="match status" value="1"/>
</dbReference>
<sequence>MRMDTSPLRVEKNGGEIRGDSSYLPSRNMGPSSATEHPDETQPLLAKTAGDASPSSSSTTSTTVCGLSPTLSATALPDPAIRPHAFGGLISSILVDSVPIILSYVLQNSIQTTAVLVAGRLGPDELSAAAFALMLAMVGWCVALGGTTALDTLGSQAFTGGDRPSVSIHLQRCLVLLWLLFVPVAFLWAFIEPVLLALGQEPRLSYDVQRFLRVLIVGAPGYIGFESVKKYLQCQGIMRASTYVLLMVAPVNLALNVFFVHYTPLGLLGSATAISITYWLCFSLLVLVAYHSPTHRSNKTWAGVHLATVFDLRSCIDFLKLAIPGILMVGTEWAAFEIVALAAGRLGPLPLAAQSVIMTTDQILNTIPFGIGVAASTRVGNLIGARKAAAARQASHASAFLSVIVGSIVMTVMLVTKDVFGYLFSDDRSVVDLVSKVMPFVASFQIADAVAGSCGGVLRGQGRQHLGAIFNLVAYYVLALPLGITVAFHPRTHLGLQGLWLGQVVALFIVSLGEYSVVWLGTDWDMEVQRGIERNQEEAKRRRIHEGLQ</sequence>
<feature type="compositionally biased region" description="Polar residues" evidence="6">
    <location>
        <begin position="23"/>
        <end position="35"/>
    </location>
</feature>
<dbReference type="EMBL" id="HE797190">
    <property type="protein sequence ID" value="CCM05437.1"/>
    <property type="molecule type" value="Genomic_DNA"/>
</dbReference>
<dbReference type="InterPro" id="IPR045069">
    <property type="entry name" value="MATE_euk"/>
</dbReference>
<feature type="transmembrane region" description="Helical" evidence="7">
    <location>
        <begin position="126"/>
        <end position="153"/>
    </location>
</feature>
<evidence type="ECO:0000256" key="1">
    <source>
        <dbReference type="ARBA" id="ARBA00004141"/>
    </source>
</evidence>
<dbReference type="PANTHER" id="PTHR11206">
    <property type="entry name" value="MULTIDRUG RESISTANCE PROTEIN"/>
    <property type="match status" value="1"/>
</dbReference>
<keyword evidence="4 7" id="KW-1133">Transmembrane helix</keyword>
<evidence type="ECO:0000256" key="2">
    <source>
        <dbReference type="ARBA" id="ARBA00010199"/>
    </source>
</evidence>
<name>J4I131_9APHY</name>
<accession>J4I131</accession>
<dbReference type="GO" id="GO:0042910">
    <property type="term" value="F:xenobiotic transmembrane transporter activity"/>
    <property type="evidence" value="ECO:0007669"/>
    <property type="project" value="InterPro"/>
</dbReference>
<feature type="compositionally biased region" description="Low complexity" evidence="6">
    <location>
        <begin position="53"/>
        <end position="63"/>
    </location>
</feature>
<feature type="transmembrane region" description="Helical" evidence="7">
    <location>
        <begin position="321"/>
        <end position="343"/>
    </location>
</feature>
<evidence type="ECO:0000256" key="6">
    <source>
        <dbReference type="SAM" id="MobiDB-lite"/>
    </source>
</evidence>
<comment type="similarity">
    <text evidence="2">Belongs to the multi antimicrobial extrusion (MATE) (TC 2.A.66.1) family.</text>
</comment>
<dbReference type="GO" id="GO:0016020">
    <property type="term" value="C:membrane"/>
    <property type="evidence" value="ECO:0007669"/>
    <property type="project" value="UniProtKB-SubCell"/>
</dbReference>
<evidence type="ECO:0000256" key="7">
    <source>
        <dbReference type="SAM" id="Phobius"/>
    </source>
</evidence>
<feature type="transmembrane region" description="Helical" evidence="7">
    <location>
        <begin position="268"/>
        <end position="290"/>
    </location>
</feature>
<protein>
    <recommendedName>
        <fullName evidence="10">MATE efflux family protein</fullName>
    </recommendedName>
</protein>
<feature type="transmembrane region" description="Helical" evidence="7">
    <location>
        <begin position="173"/>
        <end position="191"/>
    </location>
</feature>
<feature type="transmembrane region" description="Helical" evidence="7">
    <location>
        <begin position="500"/>
        <end position="520"/>
    </location>
</feature>
<dbReference type="InParanoid" id="J4I131"/>
<keyword evidence="9" id="KW-1185">Reference proteome</keyword>
<dbReference type="OrthoDB" id="2126698at2759"/>
<feature type="transmembrane region" description="Helical" evidence="7">
    <location>
        <begin position="397"/>
        <end position="417"/>
    </location>
</feature>
<keyword evidence="5 7" id="KW-0472">Membrane</keyword>
<feature type="transmembrane region" description="Helical" evidence="7">
    <location>
        <begin position="211"/>
        <end position="228"/>
    </location>
</feature>
<feature type="compositionally biased region" description="Basic and acidic residues" evidence="6">
    <location>
        <begin position="1"/>
        <end position="19"/>
    </location>
</feature>
<dbReference type="GeneID" id="24100348"/>
<evidence type="ECO:0000313" key="8">
    <source>
        <dbReference type="EMBL" id="CCM05437.1"/>
    </source>
</evidence>
<feature type="transmembrane region" description="Helical" evidence="7">
    <location>
        <begin position="85"/>
        <end position="106"/>
    </location>
</feature>
<feature type="transmembrane region" description="Helical" evidence="7">
    <location>
        <begin position="437"/>
        <end position="458"/>
    </location>
</feature>
<evidence type="ECO:0000313" key="9">
    <source>
        <dbReference type="Proteomes" id="UP000006352"/>
    </source>
</evidence>
<feature type="transmembrane region" description="Helical" evidence="7">
    <location>
        <begin position="240"/>
        <end position="262"/>
    </location>
</feature>
<feature type="transmembrane region" description="Helical" evidence="7">
    <location>
        <begin position="363"/>
        <end position="385"/>
    </location>
</feature>
<evidence type="ECO:0000256" key="4">
    <source>
        <dbReference type="ARBA" id="ARBA00022989"/>
    </source>
</evidence>
<feature type="transmembrane region" description="Helical" evidence="7">
    <location>
        <begin position="470"/>
        <end position="488"/>
    </location>
</feature>
<dbReference type="GO" id="GO:0015297">
    <property type="term" value="F:antiporter activity"/>
    <property type="evidence" value="ECO:0007669"/>
    <property type="project" value="InterPro"/>
</dbReference>
<keyword evidence="3 7" id="KW-0812">Transmembrane</keyword>